<sequence>MESIHITDLEAAINFWRARCAQGPGLALAAETAHLAEVYAGLICSKATHIALQDMPEAALYAWLAWYDTQPDTPCIAICSTSQGDNHCKGCGRTFEEVQLWPGMSPYAKRAVWQRITTEGTAWRFTRYAERALENKS</sequence>
<comment type="caution">
    <text evidence="1">The sequence shown here is derived from an EMBL/GenBank/DDBJ whole genome shotgun (WGS) entry which is preliminary data.</text>
</comment>
<proteinExistence type="predicted"/>
<dbReference type="InterPro" id="IPR022191">
    <property type="entry name" value="DUF3717"/>
</dbReference>
<dbReference type="RefSeq" id="WP_191721869.1">
    <property type="nucleotide sequence ID" value="NZ_JACSQK010000002.1"/>
</dbReference>
<reference evidence="1 2" key="1">
    <citation type="submission" date="2020-08" db="EMBL/GenBank/DDBJ databases">
        <title>A Genomic Blueprint of the Chicken Gut Microbiome.</title>
        <authorList>
            <person name="Gilroy R."/>
            <person name="Ravi A."/>
            <person name="Getino M."/>
            <person name="Pursley I."/>
            <person name="Horton D.L."/>
            <person name="Alikhan N.-F."/>
            <person name="Baker D."/>
            <person name="Gharbi K."/>
            <person name="Hall N."/>
            <person name="Watson M."/>
            <person name="Adriaenssens E.M."/>
            <person name="Foster-Nyarko E."/>
            <person name="Jarju S."/>
            <person name="Secka A."/>
            <person name="Antonio M."/>
            <person name="Oren A."/>
            <person name="Chaudhuri R."/>
            <person name="La Ragione R.M."/>
            <person name="Hildebrand F."/>
            <person name="Pallen M.J."/>
        </authorList>
    </citation>
    <scope>NUCLEOTIDE SEQUENCE [LARGE SCALE GENOMIC DNA]</scope>
    <source>
        <strain evidence="1 2">Sa2CVA6</strain>
    </source>
</reference>
<dbReference type="Proteomes" id="UP000634919">
    <property type="component" value="Unassembled WGS sequence"/>
</dbReference>
<organism evidence="1 2">
    <name type="scientific">Comamonas avium</name>
    <dbReference type="NCBI Taxonomy" id="2762231"/>
    <lineage>
        <taxon>Bacteria</taxon>
        <taxon>Pseudomonadati</taxon>
        <taxon>Pseudomonadota</taxon>
        <taxon>Betaproteobacteria</taxon>
        <taxon>Burkholderiales</taxon>
        <taxon>Comamonadaceae</taxon>
        <taxon>Comamonas</taxon>
    </lineage>
</organism>
<dbReference type="Pfam" id="PF12512">
    <property type="entry name" value="DUF3717"/>
    <property type="match status" value="1"/>
</dbReference>
<dbReference type="Pfam" id="PF06945">
    <property type="entry name" value="DUF1289"/>
    <property type="match status" value="1"/>
</dbReference>
<dbReference type="InterPro" id="IPR010710">
    <property type="entry name" value="DUF1289"/>
</dbReference>
<protein>
    <submittedName>
        <fullName evidence="1">DUF3717 domain-containing protein</fullName>
    </submittedName>
</protein>
<evidence type="ECO:0000313" key="2">
    <source>
        <dbReference type="Proteomes" id="UP000634919"/>
    </source>
</evidence>
<dbReference type="EMBL" id="JACSQK010000002">
    <property type="protein sequence ID" value="MBD7959443.1"/>
    <property type="molecule type" value="Genomic_DNA"/>
</dbReference>
<keyword evidence="2" id="KW-1185">Reference proteome</keyword>
<gene>
    <name evidence="1" type="ORF">H9646_03035</name>
</gene>
<evidence type="ECO:0000313" key="1">
    <source>
        <dbReference type="EMBL" id="MBD7959443.1"/>
    </source>
</evidence>
<accession>A0ABR8S7K1</accession>
<name>A0ABR8S7K1_9BURK</name>